<dbReference type="RefSeq" id="WP_201824663.1">
    <property type="nucleotide sequence ID" value="NZ_JAERRA010000001.1"/>
</dbReference>
<dbReference type="AlphaFoldDB" id="A0A9X0XBX0"/>
<name>A0A9X0XBX0_9BURK</name>
<dbReference type="EMBL" id="JAERRA010000001">
    <property type="protein sequence ID" value="MBL0719382.1"/>
    <property type="molecule type" value="Genomic_DNA"/>
</dbReference>
<sequence length="83" mass="8644">MVRFRPALRTAGHALLALLAAAPGTALAHPGEHHGGLLDALMHLLGEPDHLAMPLGALVAGLLLARRSAAARARRQAGRHRAD</sequence>
<keyword evidence="1" id="KW-1133">Transmembrane helix</keyword>
<evidence type="ECO:0008006" key="5">
    <source>
        <dbReference type="Google" id="ProtNLM"/>
    </source>
</evidence>
<dbReference type="Proteomes" id="UP000643207">
    <property type="component" value="Unassembled WGS sequence"/>
</dbReference>
<evidence type="ECO:0000313" key="4">
    <source>
        <dbReference type="Proteomes" id="UP000643207"/>
    </source>
</evidence>
<evidence type="ECO:0000256" key="1">
    <source>
        <dbReference type="SAM" id="Phobius"/>
    </source>
</evidence>
<evidence type="ECO:0000256" key="2">
    <source>
        <dbReference type="SAM" id="SignalP"/>
    </source>
</evidence>
<organism evidence="3 4">
    <name type="scientific">Aquariibacter lacus</name>
    <dbReference type="NCBI Taxonomy" id="2801332"/>
    <lineage>
        <taxon>Bacteria</taxon>
        <taxon>Pseudomonadati</taxon>
        <taxon>Pseudomonadota</taxon>
        <taxon>Betaproteobacteria</taxon>
        <taxon>Burkholderiales</taxon>
        <taxon>Sphaerotilaceae</taxon>
        <taxon>Aquariibacter</taxon>
    </lineage>
</organism>
<reference evidence="3 4" key="1">
    <citation type="submission" date="2021-01" db="EMBL/GenBank/DDBJ databases">
        <title>Piscinibacter sp. Jin2 Genome sequencing and assembly.</title>
        <authorList>
            <person name="Kim I."/>
        </authorList>
    </citation>
    <scope>NUCLEOTIDE SEQUENCE [LARGE SCALE GENOMIC DNA]</scope>
    <source>
        <strain evidence="3 4">Jin2</strain>
    </source>
</reference>
<gene>
    <name evidence="3" type="ORF">JI742_05700</name>
</gene>
<feature type="signal peptide" evidence="2">
    <location>
        <begin position="1"/>
        <end position="28"/>
    </location>
</feature>
<proteinExistence type="predicted"/>
<evidence type="ECO:0000313" key="3">
    <source>
        <dbReference type="EMBL" id="MBL0719382.1"/>
    </source>
</evidence>
<keyword evidence="1" id="KW-0812">Transmembrane</keyword>
<protein>
    <recommendedName>
        <fullName evidence="5">HupE/UreJ family protein</fullName>
    </recommendedName>
</protein>
<keyword evidence="4" id="KW-1185">Reference proteome</keyword>
<keyword evidence="2" id="KW-0732">Signal</keyword>
<comment type="caution">
    <text evidence="3">The sequence shown here is derived from an EMBL/GenBank/DDBJ whole genome shotgun (WGS) entry which is preliminary data.</text>
</comment>
<feature type="chain" id="PRO_5040833789" description="HupE/UreJ family protein" evidence="2">
    <location>
        <begin position="29"/>
        <end position="83"/>
    </location>
</feature>
<feature type="transmembrane region" description="Helical" evidence="1">
    <location>
        <begin position="52"/>
        <end position="69"/>
    </location>
</feature>
<keyword evidence="1" id="KW-0472">Membrane</keyword>
<accession>A0A9X0XBX0</accession>